<protein>
    <submittedName>
        <fullName evidence="4">DUF971 domain-containing protein</fullName>
    </submittedName>
</protein>
<dbReference type="Gene3D" id="3.30.2020.30">
    <property type="match status" value="1"/>
</dbReference>
<evidence type="ECO:0000259" key="3">
    <source>
        <dbReference type="Pfam" id="PF06155"/>
    </source>
</evidence>
<dbReference type="Pfam" id="PF06155">
    <property type="entry name" value="GBBH-like_N"/>
    <property type="match status" value="1"/>
</dbReference>
<dbReference type="InterPro" id="IPR038492">
    <property type="entry name" value="GBBH-like_N_sf"/>
</dbReference>
<dbReference type="PANTHER" id="PTHR35303">
    <property type="entry name" value="OS02G0197800 PROTEIN"/>
    <property type="match status" value="1"/>
</dbReference>
<proteinExistence type="predicted"/>
<keyword evidence="5" id="KW-1185">Reference proteome</keyword>
<organism evidence="4 5">
    <name type="scientific">Parendozoicomonas callyspongiae</name>
    <dbReference type="NCBI Taxonomy" id="2942213"/>
    <lineage>
        <taxon>Bacteria</taxon>
        <taxon>Pseudomonadati</taxon>
        <taxon>Pseudomonadota</taxon>
        <taxon>Gammaproteobacteria</taxon>
        <taxon>Oceanospirillales</taxon>
        <taxon>Endozoicomonadaceae</taxon>
        <taxon>Parendozoicomonas</taxon>
    </lineage>
</organism>
<sequence length="128" mass="14430">MSGFTPLGLHLHNNDKLLELEYLDGKIFYLSCEYLRVFSPSAEVKGHSEGQEVLQTGKANVSISAIEPVGNYALKLVFDDGHDSGIYTWEYLRELCETYREKWQGYLDLLEAAGASRDPDISAVRLIE</sequence>
<dbReference type="RefSeq" id="WP_249701481.1">
    <property type="nucleotide sequence ID" value="NZ_JAMFLX010000033.1"/>
</dbReference>
<evidence type="ECO:0000256" key="2">
    <source>
        <dbReference type="ARBA" id="ARBA00023004"/>
    </source>
</evidence>
<evidence type="ECO:0000313" key="4">
    <source>
        <dbReference type="EMBL" id="MCL6271826.1"/>
    </source>
</evidence>
<dbReference type="InterPro" id="IPR010376">
    <property type="entry name" value="GBBH-like_N"/>
</dbReference>
<dbReference type="Proteomes" id="UP001203338">
    <property type="component" value="Unassembled WGS sequence"/>
</dbReference>
<feature type="domain" description="Gamma-butyrobetaine hydroxylase-like N-terminal" evidence="3">
    <location>
        <begin position="10"/>
        <end position="93"/>
    </location>
</feature>
<comment type="caution">
    <text evidence="4">The sequence shown here is derived from an EMBL/GenBank/DDBJ whole genome shotgun (WGS) entry which is preliminary data.</text>
</comment>
<accession>A0ABT0PLG6</accession>
<name>A0ABT0PLG6_9GAMM</name>
<evidence type="ECO:0000256" key="1">
    <source>
        <dbReference type="ARBA" id="ARBA00022723"/>
    </source>
</evidence>
<dbReference type="PANTHER" id="PTHR35303:SF5">
    <property type="entry name" value="OS02G0197800 PROTEIN"/>
    <property type="match status" value="1"/>
</dbReference>
<keyword evidence="2" id="KW-0408">Iron</keyword>
<reference evidence="4 5" key="1">
    <citation type="submission" date="2022-05" db="EMBL/GenBank/DDBJ databases">
        <authorList>
            <person name="Park J.-S."/>
        </authorList>
    </citation>
    <scope>NUCLEOTIDE SEQUENCE [LARGE SCALE GENOMIC DNA]</scope>
    <source>
        <strain evidence="4 5">2012CJ34-2</strain>
    </source>
</reference>
<gene>
    <name evidence="4" type="ORF">M3P05_18050</name>
</gene>
<evidence type="ECO:0000313" key="5">
    <source>
        <dbReference type="Proteomes" id="UP001203338"/>
    </source>
</evidence>
<keyword evidence="1" id="KW-0479">Metal-binding</keyword>
<dbReference type="EMBL" id="JAMFLX010000033">
    <property type="protein sequence ID" value="MCL6271826.1"/>
    <property type="molecule type" value="Genomic_DNA"/>
</dbReference>